<dbReference type="RefSeq" id="WP_184866472.1">
    <property type="nucleotide sequence ID" value="NZ_BAAAWY010000005.1"/>
</dbReference>
<dbReference type="PROSITE" id="PS50943">
    <property type="entry name" value="HTH_CROC1"/>
    <property type="match status" value="1"/>
</dbReference>
<evidence type="ECO:0000259" key="2">
    <source>
        <dbReference type="PROSITE" id="PS50943"/>
    </source>
</evidence>
<dbReference type="PANTHER" id="PTHR43236">
    <property type="entry name" value="ANTITOXIN HIGA1"/>
    <property type="match status" value="1"/>
</dbReference>
<dbReference type="InterPro" id="IPR001387">
    <property type="entry name" value="Cro/C1-type_HTH"/>
</dbReference>
<dbReference type="Gene3D" id="1.10.260.40">
    <property type="entry name" value="lambda repressor-like DNA-binding domains"/>
    <property type="match status" value="1"/>
</dbReference>
<dbReference type="SUPFAM" id="SSF47413">
    <property type="entry name" value="lambda repressor-like DNA-binding domains"/>
    <property type="match status" value="1"/>
</dbReference>
<organism evidence="3 4">
    <name type="scientific">Kutzneria kofuensis</name>
    <dbReference type="NCBI Taxonomy" id="103725"/>
    <lineage>
        <taxon>Bacteria</taxon>
        <taxon>Bacillati</taxon>
        <taxon>Actinomycetota</taxon>
        <taxon>Actinomycetes</taxon>
        <taxon>Pseudonocardiales</taxon>
        <taxon>Pseudonocardiaceae</taxon>
        <taxon>Kutzneria</taxon>
    </lineage>
</organism>
<dbReference type="InterPro" id="IPR010982">
    <property type="entry name" value="Lambda_DNA-bd_dom_sf"/>
</dbReference>
<proteinExistence type="inferred from homology"/>
<protein>
    <submittedName>
        <fullName evidence="3">Zn-dependent peptidase ImmA (M78 family)/DNA-binding XRE family transcriptional regulator</fullName>
    </submittedName>
</protein>
<dbReference type="Proteomes" id="UP000585638">
    <property type="component" value="Unassembled WGS sequence"/>
</dbReference>
<keyword evidence="4" id="KW-1185">Reference proteome</keyword>
<evidence type="ECO:0000313" key="3">
    <source>
        <dbReference type="EMBL" id="MBB5894566.1"/>
    </source>
</evidence>
<comment type="similarity">
    <text evidence="1">Belongs to the short-chain fatty acyl-CoA assimilation regulator (ScfR) family.</text>
</comment>
<dbReference type="EMBL" id="JACHIR010000001">
    <property type="protein sequence ID" value="MBB5894566.1"/>
    <property type="molecule type" value="Genomic_DNA"/>
</dbReference>
<dbReference type="Gene3D" id="1.10.10.2910">
    <property type="match status" value="1"/>
</dbReference>
<keyword evidence="3" id="KW-0238">DNA-binding</keyword>
<sequence>MSTRKNDLIMFTPARLKLARQRRQLTAAALARELDVSPRFVSDFEHGRRVPTETDLAELARVLGFPVEFFTAAEPAELTEDVVSFRARAKLPARRRAGALAAGRLAIEFNAFLERRFTLPDVDVPVVAAGSPSAAADAVREQWQLGSKPAPNLVHLLEAHGVRVFSLGVDHTDVDAFSFWHEGTPYVFLNTAKSAEHGRFDAAHELGHLVLHGGGRPVAGVDVEAEADAFASAMLMPDVDVLTYVPEDPSKDQVLRACPRWRVSPLALTRRLRELRQVGDGVYRALCADLARVDADSDQARESSQLLAKVFRALREQGVTPHELAADLMLSTQELNNIVFGLVVTALPGRSYALRTPGGRTAHLRLV</sequence>
<dbReference type="PANTHER" id="PTHR43236:SF1">
    <property type="entry name" value="BLL7220 PROTEIN"/>
    <property type="match status" value="1"/>
</dbReference>
<comment type="caution">
    <text evidence="3">The sequence shown here is derived from an EMBL/GenBank/DDBJ whole genome shotgun (WGS) entry which is preliminary data.</text>
</comment>
<reference evidence="3 4" key="1">
    <citation type="submission" date="2020-08" db="EMBL/GenBank/DDBJ databases">
        <title>Sequencing the genomes of 1000 actinobacteria strains.</title>
        <authorList>
            <person name="Klenk H.-P."/>
        </authorList>
    </citation>
    <scope>NUCLEOTIDE SEQUENCE [LARGE SCALE GENOMIC DNA]</scope>
    <source>
        <strain evidence="3 4">DSM 43851</strain>
    </source>
</reference>
<accession>A0A7W9KL54</accession>
<dbReference type="InterPro" id="IPR052345">
    <property type="entry name" value="Rad_response_metalloprotease"/>
</dbReference>
<feature type="domain" description="HTH cro/C1-type" evidence="2">
    <location>
        <begin position="16"/>
        <end position="70"/>
    </location>
</feature>
<dbReference type="InterPro" id="IPR010359">
    <property type="entry name" value="IrrE_HExxH"/>
</dbReference>
<evidence type="ECO:0000256" key="1">
    <source>
        <dbReference type="ARBA" id="ARBA00007227"/>
    </source>
</evidence>
<dbReference type="AlphaFoldDB" id="A0A7W9KL54"/>
<dbReference type="SMART" id="SM00530">
    <property type="entry name" value="HTH_XRE"/>
    <property type="match status" value="1"/>
</dbReference>
<name>A0A7W9KL54_9PSEU</name>
<dbReference type="Pfam" id="PF06114">
    <property type="entry name" value="Peptidase_M78"/>
    <property type="match status" value="1"/>
</dbReference>
<dbReference type="Pfam" id="PF13560">
    <property type="entry name" value="HTH_31"/>
    <property type="match status" value="1"/>
</dbReference>
<dbReference type="CDD" id="cd00093">
    <property type="entry name" value="HTH_XRE"/>
    <property type="match status" value="1"/>
</dbReference>
<gene>
    <name evidence="3" type="ORF">BJ998_005762</name>
</gene>
<evidence type="ECO:0000313" key="4">
    <source>
        <dbReference type="Proteomes" id="UP000585638"/>
    </source>
</evidence>
<dbReference type="GO" id="GO:0003677">
    <property type="term" value="F:DNA binding"/>
    <property type="evidence" value="ECO:0007669"/>
    <property type="project" value="UniProtKB-KW"/>
</dbReference>